<dbReference type="Proteomes" id="UP000577707">
    <property type="component" value="Unassembled WGS sequence"/>
</dbReference>
<dbReference type="PANTHER" id="PTHR33653:SF1">
    <property type="entry name" value="RIBONUCLEASE VAPC2"/>
    <property type="match status" value="1"/>
</dbReference>
<reference evidence="9 10" key="1">
    <citation type="submission" date="2020-08" db="EMBL/GenBank/DDBJ databases">
        <title>Genomic Encyclopedia of Type Strains, Phase III (KMG-III): the genomes of soil and plant-associated and newly described type strains.</title>
        <authorList>
            <person name="Whitman W."/>
        </authorList>
    </citation>
    <scope>NUCLEOTIDE SEQUENCE [LARGE SCALE GENOMIC DNA]</scope>
    <source>
        <strain evidence="9 10">CECT 3302</strain>
    </source>
</reference>
<keyword evidence="4" id="KW-0479">Metal-binding</keyword>
<dbReference type="EMBL" id="JACHXG010000006">
    <property type="protein sequence ID" value="MBB3090190.1"/>
    <property type="molecule type" value="Genomic_DNA"/>
</dbReference>
<keyword evidence="2" id="KW-1277">Toxin-antitoxin system</keyword>
<proteinExistence type="inferred from homology"/>
<dbReference type="InterPro" id="IPR002716">
    <property type="entry name" value="PIN_dom"/>
</dbReference>
<dbReference type="Gene3D" id="3.40.50.1010">
    <property type="entry name" value="5'-nuclease"/>
    <property type="match status" value="1"/>
</dbReference>
<evidence type="ECO:0000256" key="5">
    <source>
        <dbReference type="ARBA" id="ARBA00022801"/>
    </source>
</evidence>
<dbReference type="SUPFAM" id="SSF88723">
    <property type="entry name" value="PIN domain-like"/>
    <property type="match status" value="1"/>
</dbReference>
<evidence type="ECO:0000256" key="7">
    <source>
        <dbReference type="ARBA" id="ARBA00038093"/>
    </source>
</evidence>
<dbReference type="RefSeq" id="WP_229788684.1">
    <property type="nucleotide sequence ID" value="NZ_BMQT01000006.1"/>
</dbReference>
<sequence length="135" mass="15109">MDTNVILDIVTEDEKWASWSEEQLAQAADAGEVVINPIIYAEVSVGFDRIEDLDTALPETWFRREALPYAAGFLAGKAFLTYRRKGGTKTSPLADFYIGAHAAIRGHRLLTRDNGRYATYFPKVDLITPEGRLDD</sequence>
<protein>
    <recommendedName>
        <fullName evidence="8">PIN domain-containing protein</fullName>
    </recommendedName>
</protein>
<accession>A0A7W5F9F8</accession>
<dbReference type="InterPro" id="IPR050556">
    <property type="entry name" value="Type_II_TA_system_RNase"/>
</dbReference>
<comment type="cofactor">
    <cofactor evidence="1">
        <name>Mg(2+)</name>
        <dbReference type="ChEBI" id="CHEBI:18420"/>
    </cofactor>
</comment>
<evidence type="ECO:0000313" key="10">
    <source>
        <dbReference type="Proteomes" id="UP000577707"/>
    </source>
</evidence>
<evidence type="ECO:0000256" key="4">
    <source>
        <dbReference type="ARBA" id="ARBA00022723"/>
    </source>
</evidence>
<comment type="similarity">
    <text evidence="7">Belongs to the PINc/VapC protein family.</text>
</comment>
<evidence type="ECO:0000256" key="2">
    <source>
        <dbReference type="ARBA" id="ARBA00022649"/>
    </source>
</evidence>
<evidence type="ECO:0000259" key="8">
    <source>
        <dbReference type="Pfam" id="PF01850"/>
    </source>
</evidence>
<evidence type="ECO:0000256" key="1">
    <source>
        <dbReference type="ARBA" id="ARBA00001946"/>
    </source>
</evidence>
<evidence type="ECO:0000313" key="9">
    <source>
        <dbReference type="EMBL" id="MBB3090190.1"/>
    </source>
</evidence>
<feature type="domain" description="PIN" evidence="8">
    <location>
        <begin position="2"/>
        <end position="115"/>
    </location>
</feature>
<dbReference type="GO" id="GO:0016787">
    <property type="term" value="F:hydrolase activity"/>
    <property type="evidence" value="ECO:0007669"/>
    <property type="project" value="UniProtKB-KW"/>
</dbReference>
<keyword evidence="6" id="KW-0460">Magnesium</keyword>
<dbReference type="PANTHER" id="PTHR33653">
    <property type="entry name" value="RIBONUCLEASE VAPC2"/>
    <property type="match status" value="1"/>
</dbReference>
<dbReference type="GO" id="GO:0046872">
    <property type="term" value="F:metal ion binding"/>
    <property type="evidence" value="ECO:0007669"/>
    <property type="project" value="UniProtKB-KW"/>
</dbReference>
<keyword evidence="10" id="KW-1185">Reference proteome</keyword>
<comment type="caution">
    <text evidence="9">The sequence shown here is derived from an EMBL/GenBank/DDBJ whole genome shotgun (WGS) entry which is preliminary data.</text>
</comment>
<dbReference type="Pfam" id="PF01850">
    <property type="entry name" value="PIN"/>
    <property type="match status" value="1"/>
</dbReference>
<evidence type="ECO:0000256" key="6">
    <source>
        <dbReference type="ARBA" id="ARBA00022842"/>
    </source>
</evidence>
<name>A0A7W5F9F8_9ACTN</name>
<evidence type="ECO:0000256" key="3">
    <source>
        <dbReference type="ARBA" id="ARBA00022722"/>
    </source>
</evidence>
<keyword evidence="5" id="KW-0378">Hydrolase</keyword>
<dbReference type="InterPro" id="IPR029060">
    <property type="entry name" value="PIN-like_dom_sf"/>
</dbReference>
<dbReference type="AlphaFoldDB" id="A0A7W5F9F8"/>
<gene>
    <name evidence="9" type="ORF">FHS12_003142</name>
</gene>
<dbReference type="GO" id="GO:0004518">
    <property type="term" value="F:nuclease activity"/>
    <property type="evidence" value="ECO:0007669"/>
    <property type="project" value="UniProtKB-KW"/>
</dbReference>
<keyword evidence="3" id="KW-0540">Nuclease</keyword>
<organism evidence="9 10">
    <name type="scientific">Nocardioides albus</name>
    <dbReference type="NCBI Taxonomy" id="1841"/>
    <lineage>
        <taxon>Bacteria</taxon>
        <taxon>Bacillati</taxon>
        <taxon>Actinomycetota</taxon>
        <taxon>Actinomycetes</taxon>
        <taxon>Propionibacteriales</taxon>
        <taxon>Nocardioidaceae</taxon>
        <taxon>Nocardioides</taxon>
    </lineage>
</organism>